<proteinExistence type="predicted"/>
<dbReference type="EMBL" id="RBNI01025449">
    <property type="protein sequence ID" value="RUO95830.1"/>
    <property type="molecule type" value="Genomic_DNA"/>
</dbReference>
<feature type="domain" description="DUF7905" evidence="1">
    <location>
        <begin position="144"/>
        <end position="218"/>
    </location>
</feature>
<comment type="caution">
    <text evidence="2">The sequence shown here is derived from an EMBL/GenBank/DDBJ whole genome shotgun (WGS) entry which is preliminary data.</text>
</comment>
<protein>
    <recommendedName>
        <fullName evidence="1">DUF7905 domain-containing protein</fullName>
    </recommendedName>
</protein>
<dbReference type="InterPro" id="IPR057227">
    <property type="entry name" value="DUF7905"/>
</dbReference>
<dbReference type="OrthoDB" id="4739136at2759"/>
<dbReference type="Pfam" id="PF25482">
    <property type="entry name" value="DUF7905"/>
    <property type="match status" value="1"/>
</dbReference>
<organism evidence="2 3">
    <name type="scientific">Jimgerdemannia flammicorona</name>
    <dbReference type="NCBI Taxonomy" id="994334"/>
    <lineage>
        <taxon>Eukaryota</taxon>
        <taxon>Fungi</taxon>
        <taxon>Fungi incertae sedis</taxon>
        <taxon>Mucoromycota</taxon>
        <taxon>Mucoromycotina</taxon>
        <taxon>Endogonomycetes</taxon>
        <taxon>Endogonales</taxon>
        <taxon>Endogonaceae</taxon>
        <taxon>Jimgerdemannia</taxon>
    </lineage>
</organism>
<gene>
    <name evidence="2" type="ORF">BC936DRAFT_143137</name>
</gene>
<evidence type="ECO:0000313" key="3">
    <source>
        <dbReference type="Proteomes" id="UP000268093"/>
    </source>
</evidence>
<evidence type="ECO:0000313" key="2">
    <source>
        <dbReference type="EMBL" id="RUO95830.1"/>
    </source>
</evidence>
<dbReference type="Proteomes" id="UP000268093">
    <property type="component" value="Unassembled WGS sequence"/>
</dbReference>
<reference evidence="2 3" key="1">
    <citation type="journal article" date="2018" name="New Phytol.">
        <title>Phylogenomics of Endogonaceae and evolution of mycorrhizas within Mucoromycota.</title>
        <authorList>
            <person name="Chang Y."/>
            <person name="Desiro A."/>
            <person name="Na H."/>
            <person name="Sandor L."/>
            <person name="Lipzen A."/>
            <person name="Clum A."/>
            <person name="Barry K."/>
            <person name="Grigoriev I.V."/>
            <person name="Martin F.M."/>
            <person name="Stajich J.E."/>
            <person name="Smith M.E."/>
            <person name="Bonito G."/>
            <person name="Spatafora J.W."/>
        </authorList>
    </citation>
    <scope>NUCLEOTIDE SEQUENCE [LARGE SCALE GENOMIC DNA]</scope>
    <source>
        <strain evidence="2 3">GMNB39</strain>
    </source>
</reference>
<dbReference type="AlphaFoldDB" id="A0A432ZZD9"/>
<accession>A0A432ZZD9</accession>
<evidence type="ECO:0000259" key="1">
    <source>
        <dbReference type="Pfam" id="PF25482"/>
    </source>
</evidence>
<sequence length="219" mass="25410">MRSYNYNEPVLQAIKVAGDTKECVAMATMRIKNLFFTIIWNSSVENSSCGHFLEIACRPNPLTDKPKQLYFIDQPSENYKISFCKTPYGFETPRPSPATHGYRLLEPLRTGTEHSLQFVENLIELGEGDCSGRLTMKETPVRLPQQILTLNDRNANRLEQGLKTALERIRLFDYDIRMKIRFGQIYMMDYPTKNNHWTIQEIADKAFLNPKLRAELAPW</sequence>
<name>A0A432ZZD9_9FUNG</name>
<keyword evidence="3" id="KW-1185">Reference proteome</keyword>